<evidence type="ECO:0000313" key="2">
    <source>
        <dbReference type="Proteomes" id="UP000229054"/>
    </source>
</evidence>
<dbReference type="InterPro" id="IPR036390">
    <property type="entry name" value="WH_DNA-bd_sf"/>
</dbReference>
<organism evidence="1 2">
    <name type="scientific">Candidatus Nealsonbacteria bacterium CG23_combo_of_CG06-09_8_20_14_all_39_25</name>
    <dbReference type="NCBI Taxonomy" id="1974723"/>
    <lineage>
        <taxon>Bacteria</taxon>
        <taxon>Candidatus Nealsoniibacteriota</taxon>
    </lineage>
</organism>
<comment type="caution">
    <text evidence="1">The sequence shown here is derived from an EMBL/GenBank/DDBJ whole genome shotgun (WGS) entry which is preliminary data.</text>
</comment>
<evidence type="ECO:0000313" key="1">
    <source>
        <dbReference type="EMBL" id="PIP22491.1"/>
    </source>
</evidence>
<dbReference type="SUPFAM" id="SSF46785">
    <property type="entry name" value="Winged helix' DNA-binding domain"/>
    <property type="match status" value="1"/>
</dbReference>
<reference evidence="1 2" key="1">
    <citation type="submission" date="2017-09" db="EMBL/GenBank/DDBJ databases">
        <title>Depth-based differentiation of microbial function through sediment-hosted aquifers and enrichment of novel symbionts in the deep terrestrial subsurface.</title>
        <authorList>
            <person name="Probst A.J."/>
            <person name="Ladd B."/>
            <person name="Jarett J.K."/>
            <person name="Geller-Mcgrath D.E."/>
            <person name="Sieber C.M."/>
            <person name="Emerson J.B."/>
            <person name="Anantharaman K."/>
            <person name="Thomas B.C."/>
            <person name="Malmstrom R."/>
            <person name="Stieglmeier M."/>
            <person name="Klingl A."/>
            <person name="Woyke T."/>
            <person name="Ryan C.M."/>
            <person name="Banfield J.F."/>
        </authorList>
    </citation>
    <scope>NUCLEOTIDE SEQUENCE [LARGE SCALE GENOMIC DNA]</scope>
    <source>
        <strain evidence="1">CG23_combo_of_CG06-09_8_20_14_all_39_25</strain>
    </source>
</reference>
<accession>A0A2G9YVI2</accession>
<gene>
    <name evidence="1" type="ORF">COX38_00245</name>
</gene>
<dbReference type="AlphaFoldDB" id="A0A2G9YVI2"/>
<dbReference type="Gene3D" id="1.10.10.10">
    <property type="entry name" value="Winged helix-like DNA-binding domain superfamily/Winged helix DNA-binding domain"/>
    <property type="match status" value="1"/>
</dbReference>
<sequence length="84" mass="9560">MNIKKLILRQLTKKGTIKVADVVEITGFSRAYINRFFQELRDEGKVLLLGKANRAQYALIKSAKAAKKTLLTARRILKNKDLSE</sequence>
<dbReference type="EMBL" id="PCRN01000012">
    <property type="protein sequence ID" value="PIP22491.1"/>
    <property type="molecule type" value="Genomic_DNA"/>
</dbReference>
<protein>
    <submittedName>
        <fullName evidence="1">Uncharacterized protein</fullName>
    </submittedName>
</protein>
<feature type="non-terminal residue" evidence="1">
    <location>
        <position position="84"/>
    </location>
</feature>
<proteinExistence type="predicted"/>
<dbReference type="Proteomes" id="UP000229054">
    <property type="component" value="Unassembled WGS sequence"/>
</dbReference>
<dbReference type="InterPro" id="IPR036388">
    <property type="entry name" value="WH-like_DNA-bd_sf"/>
</dbReference>
<name>A0A2G9YVI2_9BACT</name>
<dbReference type="Pfam" id="PF13412">
    <property type="entry name" value="HTH_24"/>
    <property type="match status" value="1"/>
</dbReference>